<keyword evidence="2 7" id="KW-0472">Membrane</keyword>
<dbReference type="GO" id="GO:0050839">
    <property type="term" value="F:cell adhesion molecule binding"/>
    <property type="evidence" value="ECO:0007669"/>
    <property type="project" value="TreeGrafter"/>
</dbReference>
<feature type="transmembrane region" description="Helical" evidence="7">
    <location>
        <begin position="485"/>
        <end position="506"/>
    </location>
</feature>
<dbReference type="Gene3D" id="2.60.40.10">
    <property type="entry name" value="Immunoglobulins"/>
    <property type="match status" value="3"/>
</dbReference>
<evidence type="ECO:0000256" key="3">
    <source>
        <dbReference type="ARBA" id="ARBA00023157"/>
    </source>
</evidence>
<dbReference type="InterPro" id="IPR003961">
    <property type="entry name" value="FN3_dom"/>
</dbReference>
<feature type="region of interest" description="Disordered" evidence="6">
    <location>
        <begin position="542"/>
        <end position="561"/>
    </location>
</feature>
<dbReference type="EMBL" id="CACVKT020006155">
    <property type="protein sequence ID" value="CAC5400026.1"/>
    <property type="molecule type" value="Genomic_DNA"/>
</dbReference>
<sequence>MKPTFTLSAENPFVGDNIIFTCHSVVQRWPAGYRTSNLTYKFLENTRGDPSDNRLMIHTLTKFDKGKEISCQATDDLHKVSIMSDAVTLDPYYGPNNVELKPVHTVINVTEGTTLGPIHCTAICNPKCLFKWRLNKARTFEDFLSNETLVVANITKNQAGIYRCRVVHHSNTTLLRKTDISVNVQYSPKITLFCINDNRCNPIAYRYSEGMNPKFTLRIESNPDPRLELKFSLLIVSPLSSTKKTNEFSTQLPSLKCDDSGNFTIHARNGIAYGDNRTVNLIIWCKPRDDKTERMIGTKVNTDVNIVMDVVSFPAPNVIWLCMTTFVWTVRKNKYDYRYKISSSIRITSEDGFGVHGIKMSDTLGCFMENITLKPDDILEAPHHFSVGFITDISVIFSWIAGFNGGHRQTFSLLFKTVDDDKWNTRNVNTNDTRTGSTVYYTLDQLKLDMRYHVMVFSRNIHGHRNASFEFKTKVDLTGKSTSTLSIVLACGYPVLFPVIILLVFINRRNEGSKSGSNPTNVQSTKSDEYTVIQRSNPTFTDAYSTLQSPTEPTALQADSSIETDTYDECGTLTDVEVYQTMDNRKSGDIRDEQGSGKTYIVLKDVLG</sequence>
<evidence type="ECO:0000256" key="4">
    <source>
        <dbReference type="ARBA" id="ARBA00023180"/>
    </source>
</evidence>
<dbReference type="CDD" id="cd00063">
    <property type="entry name" value="FN3"/>
    <property type="match status" value="1"/>
</dbReference>
<evidence type="ECO:0000256" key="2">
    <source>
        <dbReference type="ARBA" id="ARBA00023136"/>
    </source>
</evidence>
<dbReference type="InterPro" id="IPR036179">
    <property type="entry name" value="Ig-like_dom_sf"/>
</dbReference>
<evidence type="ECO:0000256" key="6">
    <source>
        <dbReference type="SAM" id="MobiDB-lite"/>
    </source>
</evidence>
<dbReference type="InterPro" id="IPR036116">
    <property type="entry name" value="FN3_sf"/>
</dbReference>
<dbReference type="AlphaFoldDB" id="A0A6J8CWU7"/>
<evidence type="ECO:0008006" key="12">
    <source>
        <dbReference type="Google" id="ProtNLM"/>
    </source>
</evidence>
<dbReference type="InterPro" id="IPR013783">
    <property type="entry name" value="Ig-like_fold"/>
</dbReference>
<dbReference type="InterPro" id="IPR051275">
    <property type="entry name" value="Cell_adhesion_signaling"/>
</dbReference>
<accession>A0A6J8CWU7</accession>
<dbReference type="PROSITE" id="PS50835">
    <property type="entry name" value="IG_LIKE"/>
    <property type="match status" value="1"/>
</dbReference>
<protein>
    <recommendedName>
        <fullName evidence="12">Ig-like domain-containing protein</fullName>
    </recommendedName>
</protein>
<evidence type="ECO:0000256" key="7">
    <source>
        <dbReference type="SAM" id="Phobius"/>
    </source>
</evidence>
<evidence type="ECO:0000313" key="11">
    <source>
        <dbReference type="Proteomes" id="UP000507470"/>
    </source>
</evidence>
<dbReference type="GO" id="GO:0098609">
    <property type="term" value="P:cell-cell adhesion"/>
    <property type="evidence" value="ECO:0007669"/>
    <property type="project" value="TreeGrafter"/>
</dbReference>
<dbReference type="InterPro" id="IPR003006">
    <property type="entry name" value="Ig/MHC_CS"/>
</dbReference>
<reference evidence="10 11" key="1">
    <citation type="submission" date="2020-06" db="EMBL/GenBank/DDBJ databases">
        <authorList>
            <person name="Li R."/>
            <person name="Bekaert M."/>
        </authorList>
    </citation>
    <scope>NUCLEOTIDE SEQUENCE [LARGE SCALE GENOMIC DNA]</scope>
    <source>
        <strain evidence="11">wild</strain>
    </source>
</reference>
<keyword evidence="4" id="KW-0325">Glycoprotein</keyword>
<keyword evidence="11" id="KW-1185">Reference proteome</keyword>
<dbReference type="GO" id="GO:0005886">
    <property type="term" value="C:plasma membrane"/>
    <property type="evidence" value="ECO:0007669"/>
    <property type="project" value="TreeGrafter"/>
</dbReference>
<evidence type="ECO:0000259" key="8">
    <source>
        <dbReference type="PROSITE" id="PS50835"/>
    </source>
</evidence>
<dbReference type="SUPFAM" id="SSF48726">
    <property type="entry name" value="Immunoglobulin"/>
    <property type="match status" value="1"/>
</dbReference>
<keyword evidence="7" id="KW-0812">Transmembrane</keyword>
<feature type="domain" description="Fibronectin type-III" evidence="9">
    <location>
        <begin position="381"/>
        <end position="476"/>
    </location>
</feature>
<evidence type="ECO:0000256" key="5">
    <source>
        <dbReference type="ARBA" id="ARBA00023319"/>
    </source>
</evidence>
<feature type="domain" description="Ig-like" evidence="8">
    <location>
        <begin position="95"/>
        <end position="181"/>
    </location>
</feature>
<evidence type="ECO:0000256" key="1">
    <source>
        <dbReference type="ARBA" id="ARBA00004479"/>
    </source>
</evidence>
<gene>
    <name evidence="10" type="ORF">MCOR_34245</name>
</gene>
<evidence type="ECO:0000313" key="10">
    <source>
        <dbReference type="EMBL" id="CAC5400026.1"/>
    </source>
</evidence>
<keyword evidence="3" id="KW-1015">Disulfide bond</keyword>
<name>A0A6J8CWU7_MYTCO</name>
<keyword evidence="7" id="KW-1133">Transmembrane helix</keyword>
<dbReference type="PROSITE" id="PS50853">
    <property type="entry name" value="FN3"/>
    <property type="match status" value="1"/>
</dbReference>
<proteinExistence type="predicted"/>
<comment type="subcellular location">
    <subcellularLocation>
        <location evidence="1">Membrane</location>
        <topology evidence="1">Single-pass type I membrane protein</topology>
    </subcellularLocation>
</comment>
<organism evidence="10 11">
    <name type="scientific">Mytilus coruscus</name>
    <name type="common">Sea mussel</name>
    <dbReference type="NCBI Taxonomy" id="42192"/>
    <lineage>
        <taxon>Eukaryota</taxon>
        <taxon>Metazoa</taxon>
        <taxon>Spiralia</taxon>
        <taxon>Lophotrochozoa</taxon>
        <taxon>Mollusca</taxon>
        <taxon>Bivalvia</taxon>
        <taxon>Autobranchia</taxon>
        <taxon>Pteriomorphia</taxon>
        <taxon>Mytilida</taxon>
        <taxon>Mytiloidea</taxon>
        <taxon>Mytilidae</taxon>
        <taxon>Mytilinae</taxon>
        <taxon>Mytilus</taxon>
    </lineage>
</organism>
<dbReference type="GO" id="GO:0005911">
    <property type="term" value="C:cell-cell junction"/>
    <property type="evidence" value="ECO:0007669"/>
    <property type="project" value="TreeGrafter"/>
</dbReference>
<dbReference type="PANTHER" id="PTHR11640:SF164">
    <property type="entry name" value="MAM DOMAIN-CONTAINING GLYCOSYLPHOSPHATIDYLINOSITOL ANCHOR PROTEIN 1"/>
    <property type="match status" value="1"/>
</dbReference>
<dbReference type="InterPro" id="IPR007110">
    <property type="entry name" value="Ig-like_dom"/>
</dbReference>
<dbReference type="Proteomes" id="UP000507470">
    <property type="component" value="Unassembled WGS sequence"/>
</dbReference>
<evidence type="ECO:0000259" key="9">
    <source>
        <dbReference type="PROSITE" id="PS50853"/>
    </source>
</evidence>
<keyword evidence="5" id="KW-0393">Immunoglobulin domain</keyword>
<dbReference type="PROSITE" id="PS00290">
    <property type="entry name" value="IG_MHC"/>
    <property type="match status" value="1"/>
</dbReference>
<dbReference type="SUPFAM" id="SSF49265">
    <property type="entry name" value="Fibronectin type III"/>
    <property type="match status" value="1"/>
</dbReference>
<dbReference type="PANTHER" id="PTHR11640">
    <property type="entry name" value="NEPHRIN"/>
    <property type="match status" value="1"/>
</dbReference>
<dbReference type="OrthoDB" id="6157552at2759"/>